<dbReference type="Pfam" id="PF02302">
    <property type="entry name" value="PTS_IIB"/>
    <property type="match status" value="1"/>
</dbReference>
<keyword evidence="11" id="KW-1185">Reference proteome</keyword>
<keyword evidence="2" id="KW-0597">Phosphoprotein</keyword>
<dbReference type="InterPro" id="IPR051819">
    <property type="entry name" value="PTS_sugar-specific_EIIB"/>
</dbReference>
<dbReference type="PANTHER" id="PTHR34581">
    <property type="entry name" value="PTS SYSTEM N,N'-DIACETYLCHITOBIOSE-SPECIFIC EIIB COMPONENT"/>
    <property type="match status" value="1"/>
</dbReference>
<evidence type="ECO:0000256" key="2">
    <source>
        <dbReference type="ARBA" id="ARBA00022553"/>
    </source>
</evidence>
<dbReference type="NCBIfam" id="NF007155">
    <property type="entry name" value="PRK09590.1"/>
    <property type="match status" value="1"/>
</dbReference>
<dbReference type="InterPro" id="IPR003501">
    <property type="entry name" value="PTS_EIIB_2/3"/>
</dbReference>
<evidence type="ECO:0000256" key="3">
    <source>
        <dbReference type="ARBA" id="ARBA00022597"/>
    </source>
</evidence>
<sequence>MVKQVLLMCAGGMSSSLMAKKVTAYLQEKGQTIEVVARGIGYGKEELKKTAAYDLYLVSPQVRMYFETIEKLAEQAKKPVLQVPAPAYVPIPKGIMAMAVLILAHFSANQLD</sequence>
<evidence type="ECO:0000256" key="6">
    <source>
        <dbReference type="ARBA" id="ARBA00022777"/>
    </source>
</evidence>
<comment type="caution">
    <text evidence="10">The sequence shown here is derived from an EMBL/GenBank/DDBJ whole genome shotgun (WGS) entry which is preliminary data.</text>
</comment>
<keyword evidence="3" id="KW-0762">Sugar transport</keyword>
<evidence type="ECO:0000256" key="7">
    <source>
        <dbReference type="PROSITE-ProRule" id="PRU00423"/>
    </source>
</evidence>
<keyword evidence="5" id="KW-0598">Phosphotransferase system</keyword>
<evidence type="ECO:0000259" key="9">
    <source>
        <dbReference type="PROSITE" id="PS51100"/>
    </source>
</evidence>
<keyword evidence="8" id="KW-0732">Signal</keyword>
<feature type="chain" id="PRO_5045804512" evidence="8">
    <location>
        <begin position="20"/>
        <end position="112"/>
    </location>
</feature>
<dbReference type="RefSeq" id="WP_307121133.1">
    <property type="nucleotide sequence ID" value="NZ_JAUSTM010000003.1"/>
</dbReference>
<name>A0ABT9YPH6_9STRE</name>
<dbReference type="PROSITE" id="PS51100">
    <property type="entry name" value="PTS_EIIB_TYPE_3"/>
    <property type="match status" value="1"/>
</dbReference>
<feature type="domain" description="PTS EIIB type-3" evidence="9">
    <location>
        <begin position="2"/>
        <end position="109"/>
    </location>
</feature>
<dbReference type="SUPFAM" id="SSF52794">
    <property type="entry name" value="PTS system IIB component-like"/>
    <property type="match status" value="1"/>
</dbReference>
<evidence type="ECO:0000256" key="8">
    <source>
        <dbReference type="SAM" id="SignalP"/>
    </source>
</evidence>
<dbReference type="InterPro" id="IPR013012">
    <property type="entry name" value="PTS_EIIB_3"/>
</dbReference>
<evidence type="ECO:0000313" key="10">
    <source>
        <dbReference type="EMBL" id="MDQ0221904.1"/>
    </source>
</evidence>
<dbReference type="Gene3D" id="3.40.50.2300">
    <property type="match status" value="1"/>
</dbReference>
<keyword evidence="1" id="KW-0813">Transport</keyword>
<accession>A0ABT9YPH6</accession>
<dbReference type="PANTHER" id="PTHR34581:SF2">
    <property type="entry name" value="PTS SYSTEM N,N'-DIACETYLCHITOBIOSE-SPECIFIC EIIB COMPONENT"/>
    <property type="match status" value="1"/>
</dbReference>
<evidence type="ECO:0000256" key="4">
    <source>
        <dbReference type="ARBA" id="ARBA00022679"/>
    </source>
</evidence>
<gene>
    <name evidence="10" type="ORF">J2S23_000440</name>
</gene>
<proteinExistence type="predicted"/>
<evidence type="ECO:0000256" key="5">
    <source>
        <dbReference type="ARBA" id="ARBA00022683"/>
    </source>
</evidence>
<evidence type="ECO:0000256" key="1">
    <source>
        <dbReference type="ARBA" id="ARBA00022448"/>
    </source>
</evidence>
<reference evidence="10 11" key="1">
    <citation type="submission" date="2023-07" db="EMBL/GenBank/DDBJ databases">
        <title>Genomic Encyclopedia of Type Strains, Phase IV (KMG-IV): sequencing the most valuable type-strain genomes for metagenomic binning, comparative biology and taxonomic classification.</title>
        <authorList>
            <person name="Goeker M."/>
        </authorList>
    </citation>
    <scope>NUCLEOTIDE SEQUENCE [LARGE SCALE GENOMIC DNA]</scope>
    <source>
        <strain evidence="10 11">DSM 105143</strain>
    </source>
</reference>
<protein>
    <submittedName>
        <fullName evidence="10">PTS system cellobiose-specific IIB component</fullName>
    </submittedName>
</protein>
<keyword evidence="6" id="KW-0418">Kinase</keyword>
<keyword evidence="4" id="KW-0808">Transferase</keyword>
<feature type="signal peptide" evidence="8">
    <location>
        <begin position="1"/>
        <end position="19"/>
    </location>
</feature>
<dbReference type="InterPro" id="IPR036095">
    <property type="entry name" value="PTS_EIIB-like_sf"/>
</dbReference>
<organism evidence="10 11">
    <name type="scientific">Streptococcus moroccensis</name>
    <dbReference type="NCBI Taxonomy" id="1451356"/>
    <lineage>
        <taxon>Bacteria</taxon>
        <taxon>Bacillati</taxon>
        <taxon>Bacillota</taxon>
        <taxon>Bacilli</taxon>
        <taxon>Lactobacillales</taxon>
        <taxon>Streptococcaceae</taxon>
        <taxon>Streptococcus</taxon>
    </lineage>
</organism>
<dbReference type="Proteomes" id="UP001223079">
    <property type="component" value="Unassembled WGS sequence"/>
</dbReference>
<feature type="modified residue" description="Phosphocysteine; by EIIA" evidence="7">
    <location>
        <position position="9"/>
    </location>
</feature>
<dbReference type="EMBL" id="JAUSTM010000003">
    <property type="protein sequence ID" value="MDQ0221904.1"/>
    <property type="molecule type" value="Genomic_DNA"/>
</dbReference>
<evidence type="ECO:0000313" key="11">
    <source>
        <dbReference type="Proteomes" id="UP001223079"/>
    </source>
</evidence>